<protein>
    <submittedName>
        <fullName evidence="2">Uncharacterized protein</fullName>
    </submittedName>
</protein>
<keyword evidence="1" id="KW-0472">Membrane</keyword>
<dbReference type="AlphaFoldDB" id="A0A0V1FA57"/>
<evidence type="ECO:0000313" key="2">
    <source>
        <dbReference type="EMBL" id="KRY82985.1"/>
    </source>
</evidence>
<name>A0A0V1FA57_TRIPS</name>
<evidence type="ECO:0000313" key="3">
    <source>
        <dbReference type="Proteomes" id="UP000054995"/>
    </source>
</evidence>
<accession>A0A0V1FA57</accession>
<feature type="transmembrane region" description="Helical" evidence="1">
    <location>
        <begin position="118"/>
        <end position="151"/>
    </location>
</feature>
<dbReference type="EMBL" id="JYDT01000154">
    <property type="protein sequence ID" value="KRY82985.1"/>
    <property type="molecule type" value="Genomic_DNA"/>
</dbReference>
<comment type="caution">
    <text evidence="2">The sequence shown here is derived from an EMBL/GenBank/DDBJ whole genome shotgun (WGS) entry which is preliminary data.</text>
</comment>
<gene>
    <name evidence="2" type="ORF">T4D_16887</name>
</gene>
<keyword evidence="3" id="KW-1185">Reference proteome</keyword>
<evidence type="ECO:0000256" key="1">
    <source>
        <dbReference type="SAM" id="Phobius"/>
    </source>
</evidence>
<proteinExistence type="predicted"/>
<organism evidence="2 3">
    <name type="scientific">Trichinella pseudospiralis</name>
    <name type="common">Parasitic roundworm</name>
    <dbReference type="NCBI Taxonomy" id="6337"/>
    <lineage>
        <taxon>Eukaryota</taxon>
        <taxon>Metazoa</taxon>
        <taxon>Ecdysozoa</taxon>
        <taxon>Nematoda</taxon>
        <taxon>Enoplea</taxon>
        <taxon>Dorylaimia</taxon>
        <taxon>Trichinellida</taxon>
        <taxon>Trichinellidae</taxon>
        <taxon>Trichinella</taxon>
    </lineage>
</organism>
<keyword evidence="1" id="KW-1133">Transmembrane helix</keyword>
<keyword evidence="1" id="KW-0812">Transmembrane</keyword>
<reference evidence="2 3" key="1">
    <citation type="submission" date="2015-01" db="EMBL/GenBank/DDBJ databases">
        <title>Evolution of Trichinella species and genotypes.</title>
        <authorList>
            <person name="Korhonen P.K."/>
            <person name="Edoardo P."/>
            <person name="Giuseppe L.R."/>
            <person name="Gasser R.B."/>
        </authorList>
    </citation>
    <scope>NUCLEOTIDE SEQUENCE [LARGE SCALE GENOMIC DNA]</scope>
    <source>
        <strain evidence="2">ISS470</strain>
    </source>
</reference>
<sequence>MIKCEPTKGTFSIEVTKLICTLEIVVKIQHEDLSTPGKIIDLVKIVWQHVLTLASFDVDADCLLLPVCFNLTNLTKCHLLASTSVALLTKMLSCPLSVAFVCDFLLDRGRMPCKANVLLVGIFLMTLFLIMGSLQSCGVIALVLFGLLTFLKLSESECAIAARLPAMFDDFEFKNILMRPISIHSEHDSAESWPVTHMMKCFCAQRY</sequence>
<dbReference type="Proteomes" id="UP000054995">
    <property type="component" value="Unassembled WGS sequence"/>
</dbReference>